<feature type="compositionally biased region" description="Basic residues" evidence="1">
    <location>
        <begin position="1"/>
        <end position="10"/>
    </location>
</feature>
<keyword evidence="3" id="KW-1185">Reference proteome</keyword>
<dbReference type="InterPro" id="IPR024368">
    <property type="entry name" value="Ecl1/2/3"/>
</dbReference>
<evidence type="ECO:0000256" key="1">
    <source>
        <dbReference type="SAM" id="MobiDB-lite"/>
    </source>
</evidence>
<feature type="region of interest" description="Disordered" evidence="1">
    <location>
        <begin position="214"/>
        <end position="247"/>
    </location>
</feature>
<evidence type="ECO:0000313" key="2">
    <source>
        <dbReference type="EMBL" id="RCI16184.1"/>
    </source>
</evidence>
<reference evidence="2 3" key="1">
    <citation type="journal article" date="2015" name="BMC Genomics">
        <title>Insights from the genome of Ophiocordyceps polyrhachis-furcata to pathogenicity and host specificity in insect fungi.</title>
        <authorList>
            <person name="Wichadakul D."/>
            <person name="Kobmoo N."/>
            <person name="Ingsriswang S."/>
            <person name="Tangphatsornruang S."/>
            <person name="Chantasingh D."/>
            <person name="Luangsa-ard J.J."/>
            <person name="Eurwilaichitr L."/>
        </authorList>
    </citation>
    <scope>NUCLEOTIDE SEQUENCE [LARGE SCALE GENOMIC DNA]</scope>
    <source>
        <strain evidence="2 3">BCC 54312</strain>
    </source>
</reference>
<evidence type="ECO:0000313" key="3">
    <source>
        <dbReference type="Proteomes" id="UP000253664"/>
    </source>
</evidence>
<accession>A0A367LP18</accession>
<protein>
    <recommendedName>
        <fullName evidence="4">Life-span regulatory factor domain-containing protein</fullName>
    </recommendedName>
</protein>
<evidence type="ECO:0008006" key="4">
    <source>
        <dbReference type="Google" id="ProtNLM"/>
    </source>
</evidence>
<dbReference type="AlphaFoldDB" id="A0A367LP18"/>
<dbReference type="OrthoDB" id="3599883at2759"/>
<comment type="caution">
    <text evidence="2">The sequence shown here is derived from an EMBL/GenBank/DDBJ whole genome shotgun (WGS) entry which is preliminary data.</text>
</comment>
<feature type="compositionally biased region" description="Polar residues" evidence="1">
    <location>
        <begin position="134"/>
        <end position="145"/>
    </location>
</feature>
<feature type="region of interest" description="Disordered" evidence="1">
    <location>
        <begin position="1"/>
        <end position="60"/>
    </location>
</feature>
<proteinExistence type="predicted"/>
<dbReference type="EMBL" id="LKCN02000001">
    <property type="protein sequence ID" value="RCI16184.1"/>
    <property type="molecule type" value="Genomic_DNA"/>
</dbReference>
<feature type="compositionally biased region" description="Basic and acidic residues" evidence="1">
    <location>
        <begin position="49"/>
        <end position="60"/>
    </location>
</feature>
<dbReference type="Pfam" id="PF12855">
    <property type="entry name" value="Ecl1"/>
    <property type="match status" value="1"/>
</dbReference>
<organism evidence="2 3">
    <name type="scientific">Ophiocordyceps polyrhachis-furcata BCC 54312</name>
    <dbReference type="NCBI Taxonomy" id="1330021"/>
    <lineage>
        <taxon>Eukaryota</taxon>
        <taxon>Fungi</taxon>
        <taxon>Dikarya</taxon>
        <taxon>Ascomycota</taxon>
        <taxon>Pezizomycotina</taxon>
        <taxon>Sordariomycetes</taxon>
        <taxon>Hypocreomycetidae</taxon>
        <taxon>Hypocreales</taxon>
        <taxon>Ophiocordycipitaceae</taxon>
        <taxon>Ophiocordyceps</taxon>
    </lineage>
</organism>
<name>A0A367LP18_9HYPO</name>
<sequence>MLHHHHHHRKGPEVRRSVTATDPASVRHRRPGLSRRQTPANGQLLGRGGQRDRDRDGWQDDERESFPQFCMGCEKQFVPHNERFLYCSETCRRVDQSSASVNAMSRLGVVPAGSDLAAALVVEPRDIIPRATPSRPTSIRLSTSPPASPGSKARHSSAISALRSLNLGPSSPPSPTWSSGWPFVRSVATSPGTSYTRPSAPYLSSTLDGAHHIYAYDSGPDRPLPPRQPSVHSRPKSIELVTPVLGR</sequence>
<gene>
    <name evidence="2" type="ORF">L249_2205</name>
</gene>
<feature type="region of interest" description="Disordered" evidence="1">
    <location>
        <begin position="129"/>
        <end position="157"/>
    </location>
</feature>
<dbReference type="Proteomes" id="UP000253664">
    <property type="component" value="Unassembled WGS sequence"/>
</dbReference>